<proteinExistence type="predicted"/>
<protein>
    <submittedName>
        <fullName evidence="1">Uncharacterized protein</fullName>
    </submittedName>
</protein>
<accession>A0ABR2LRT8</accession>
<organism evidence="1 2">
    <name type="scientific">Platanthera guangdongensis</name>
    <dbReference type="NCBI Taxonomy" id="2320717"/>
    <lineage>
        <taxon>Eukaryota</taxon>
        <taxon>Viridiplantae</taxon>
        <taxon>Streptophyta</taxon>
        <taxon>Embryophyta</taxon>
        <taxon>Tracheophyta</taxon>
        <taxon>Spermatophyta</taxon>
        <taxon>Magnoliopsida</taxon>
        <taxon>Liliopsida</taxon>
        <taxon>Asparagales</taxon>
        <taxon>Orchidaceae</taxon>
        <taxon>Orchidoideae</taxon>
        <taxon>Orchideae</taxon>
        <taxon>Orchidinae</taxon>
        <taxon>Platanthera</taxon>
    </lineage>
</organism>
<gene>
    <name evidence="1" type="ORF">KSP40_PGU002750</name>
</gene>
<keyword evidence="2" id="KW-1185">Reference proteome</keyword>
<name>A0ABR2LRT8_9ASPA</name>
<evidence type="ECO:0000313" key="1">
    <source>
        <dbReference type="EMBL" id="KAK8948234.1"/>
    </source>
</evidence>
<sequence length="159" mass="17783">MNSRGAGEPTDLPGKPGTLSGCEVATPSCETKTLELLPAPIVSRHHAPLLQFILPHRQAQRGSRDTYIMASFFLFPRERSLIVASFFVLEFSSIDLGVKIKFENIEDCERTLFQEEETLILRVLKKGKVNNDSKEKIDLRDASIVTTLTKLKSFAFGEV</sequence>
<evidence type="ECO:0000313" key="2">
    <source>
        <dbReference type="Proteomes" id="UP001412067"/>
    </source>
</evidence>
<reference evidence="1 2" key="1">
    <citation type="journal article" date="2022" name="Nat. Plants">
        <title>Genomes of leafy and leafless Platanthera orchids illuminate the evolution of mycoheterotrophy.</title>
        <authorList>
            <person name="Li M.H."/>
            <person name="Liu K.W."/>
            <person name="Li Z."/>
            <person name="Lu H.C."/>
            <person name="Ye Q.L."/>
            <person name="Zhang D."/>
            <person name="Wang J.Y."/>
            <person name="Li Y.F."/>
            <person name="Zhong Z.M."/>
            <person name="Liu X."/>
            <person name="Yu X."/>
            <person name="Liu D.K."/>
            <person name="Tu X.D."/>
            <person name="Liu B."/>
            <person name="Hao Y."/>
            <person name="Liao X.Y."/>
            <person name="Jiang Y.T."/>
            <person name="Sun W.H."/>
            <person name="Chen J."/>
            <person name="Chen Y.Q."/>
            <person name="Ai Y."/>
            <person name="Zhai J.W."/>
            <person name="Wu S.S."/>
            <person name="Zhou Z."/>
            <person name="Hsiao Y.Y."/>
            <person name="Wu W.L."/>
            <person name="Chen Y.Y."/>
            <person name="Lin Y.F."/>
            <person name="Hsu J.L."/>
            <person name="Li C.Y."/>
            <person name="Wang Z.W."/>
            <person name="Zhao X."/>
            <person name="Zhong W.Y."/>
            <person name="Ma X.K."/>
            <person name="Ma L."/>
            <person name="Huang J."/>
            <person name="Chen G.Z."/>
            <person name="Huang M.Z."/>
            <person name="Huang L."/>
            <person name="Peng D.H."/>
            <person name="Luo Y.B."/>
            <person name="Zou S.Q."/>
            <person name="Chen S.P."/>
            <person name="Lan S."/>
            <person name="Tsai W.C."/>
            <person name="Van de Peer Y."/>
            <person name="Liu Z.J."/>
        </authorList>
    </citation>
    <scope>NUCLEOTIDE SEQUENCE [LARGE SCALE GENOMIC DNA]</scope>
    <source>
        <strain evidence="1">Lor288</strain>
    </source>
</reference>
<dbReference type="EMBL" id="JBBWWR010000016">
    <property type="protein sequence ID" value="KAK8948234.1"/>
    <property type="molecule type" value="Genomic_DNA"/>
</dbReference>
<dbReference type="Proteomes" id="UP001412067">
    <property type="component" value="Unassembled WGS sequence"/>
</dbReference>
<comment type="caution">
    <text evidence="1">The sequence shown here is derived from an EMBL/GenBank/DDBJ whole genome shotgun (WGS) entry which is preliminary data.</text>
</comment>